<name>A0A090IMA9_9GAMM</name>
<dbReference type="Proteomes" id="UP000032427">
    <property type="component" value="Chromosome 1"/>
</dbReference>
<organism evidence="1 2">
    <name type="scientific">Aliivibrio wodanis</name>
    <dbReference type="NCBI Taxonomy" id="80852"/>
    <lineage>
        <taxon>Bacteria</taxon>
        <taxon>Pseudomonadati</taxon>
        <taxon>Pseudomonadota</taxon>
        <taxon>Gammaproteobacteria</taxon>
        <taxon>Vibrionales</taxon>
        <taxon>Vibrionaceae</taxon>
        <taxon>Aliivibrio</taxon>
    </lineage>
</organism>
<dbReference type="KEGG" id="awd:AWOD_I_1467"/>
<dbReference type="HOGENOM" id="CLU_1493194_0_0_6"/>
<evidence type="ECO:0000313" key="2">
    <source>
        <dbReference type="Proteomes" id="UP000032427"/>
    </source>
</evidence>
<reference evidence="2" key="1">
    <citation type="submission" date="2014-09" db="EMBL/GenBank/DDBJ databases">
        <authorList>
            <person name="Hjerde E."/>
        </authorList>
    </citation>
    <scope>NUCLEOTIDE SEQUENCE [LARGE SCALE GENOMIC DNA]</scope>
    <source>
        <strain evidence="2">06/09/139</strain>
    </source>
</reference>
<dbReference type="PATRIC" id="fig|80852.17.peg.1509"/>
<accession>A0A090IMA9</accession>
<dbReference type="OrthoDB" id="6290888at2"/>
<dbReference type="AlphaFoldDB" id="A0A090IMA9"/>
<gene>
    <name evidence="1" type="ORF">AWOD_I_1467</name>
</gene>
<dbReference type="GeneID" id="28541025"/>
<dbReference type="STRING" id="80852.AWOD_I_1467"/>
<evidence type="ECO:0000313" key="1">
    <source>
        <dbReference type="EMBL" id="CED71542.1"/>
    </source>
</evidence>
<proteinExistence type="predicted"/>
<protein>
    <submittedName>
        <fullName evidence="1">Uncharacterized phage protein</fullName>
    </submittedName>
</protein>
<sequence length="180" mass="20477">MKIAIVDSNNKITNVIVADESYINGERKFLSKDSPLWIDDIYTDELALVENLQKEIDEKNDVVLPPVEPQPQLKEILITEVTNALKKNSTFTHITCYELTSFMVRGSVNIPDQTFSMPLKRDDGRLILFPVDVVNGQFEVLLNFPTSGQYIYTSEQANYDLPTPIFIVNPIKIDALRKIT</sequence>
<dbReference type="EMBL" id="LN554846">
    <property type="protein sequence ID" value="CED71542.1"/>
    <property type="molecule type" value="Genomic_DNA"/>
</dbReference>
<keyword evidence="2" id="KW-1185">Reference proteome</keyword>